<dbReference type="InterPro" id="IPR020103">
    <property type="entry name" value="PsdUridine_synth_cat_dom_sf"/>
</dbReference>
<dbReference type="NCBIfam" id="TIGR00071">
    <property type="entry name" value="hisT_truA"/>
    <property type="match status" value="1"/>
</dbReference>
<feature type="binding site" evidence="15">
    <location>
        <position position="274"/>
    </location>
    <ligand>
        <name>substrate</name>
    </ligand>
</feature>
<dbReference type="GO" id="GO:0031120">
    <property type="term" value="P:snRNA pseudouridine synthesis"/>
    <property type="evidence" value="ECO:0007669"/>
    <property type="project" value="UniProtKB-ARBA"/>
</dbReference>
<evidence type="ECO:0000256" key="7">
    <source>
        <dbReference type="ARBA" id="ARBA00023235"/>
    </source>
</evidence>
<comment type="catalytic activity">
    <reaction evidence="1">
        <text>a uridine in mRNA = a pseudouridine in mRNA</text>
        <dbReference type="Rhea" id="RHEA:56644"/>
        <dbReference type="Rhea" id="RHEA-COMP:14658"/>
        <dbReference type="Rhea" id="RHEA-COMP:14659"/>
        <dbReference type="ChEBI" id="CHEBI:65314"/>
        <dbReference type="ChEBI" id="CHEBI:65315"/>
    </reaction>
</comment>
<evidence type="ECO:0000256" key="16">
    <source>
        <dbReference type="SAM" id="MobiDB-lite"/>
    </source>
</evidence>
<comment type="subcellular location">
    <subcellularLocation>
        <location evidence="3">Nucleus</location>
    </subcellularLocation>
</comment>
<evidence type="ECO:0000256" key="8">
    <source>
        <dbReference type="ARBA" id="ARBA00023242"/>
    </source>
</evidence>
<sequence length="596" mass="64556">MAGEKRDASPSASTAQVETPSKRQKLDDKPGEPAAAPAASAIAPSNAAATSADGDAPSSPAPVARETDSPSSRGKQRGGRGGGRGGSFGDRRSRNERSAAGKHAAKGRGRDRNDEAREGSRNAETAAKAAAGDAAGANAAANDEDKRDKLPKKKVALLIGYSGLGYKGSQINPDTETIEGEVFKALVAAGCISEDNSKDPHKVSLARAARTDAGVHAAVNVLTLKLILTPPSKAAETSIEDHINAFLPAGIRVWSILRVQGSFDPRRVCDQRQYEYTLPTHVLLGPKPGTPMYETIEKGRNADSAFDATKFPIIEASQKFWATQPEKSDFLADVQAKKGWRMPSEVLGQLRDFVQAYEGSHNFYNFTVGKDFRDRSCQRVMRKLEISEPFVVNDTEYVSVTFIGQSFMLHQIRKMIGLVMIAVRSATPPSLIPETFGPSRIHVPKAPGLGLLLISPHYTEYNKRIAEGNAKLDELVAAGRMDDKAYGEQKRDAIDFVELGLSERIDAFKQEQVYKRMWSVEEDELVFSKWLNFLDTFVSNDFDYLNPKGVIPASATYKKGENPERTRAASTNGVRAPDAEAAAPSDDEDGIGGDDE</sequence>
<feature type="compositionally biased region" description="Basic and acidic residues" evidence="16">
    <location>
        <begin position="558"/>
        <end position="567"/>
    </location>
</feature>
<dbReference type="GO" id="GO:0009982">
    <property type="term" value="F:pseudouridine synthase activity"/>
    <property type="evidence" value="ECO:0007669"/>
    <property type="project" value="InterPro"/>
</dbReference>
<dbReference type="SUPFAM" id="SSF55120">
    <property type="entry name" value="Pseudouridine synthase"/>
    <property type="match status" value="1"/>
</dbReference>
<dbReference type="GO" id="GO:0003723">
    <property type="term" value="F:RNA binding"/>
    <property type="evidence" value="ECO:0007669"/>
    <property type="project" value="InterPro"/>
</dbReference>
<evidence type="ECO:0000313" key="18">
    <source>
        <dbReference type="EMBL" id="POY74238.1"/>
    </source>
</evidence>
<evidence type="ECO:0000256" key="2">
    <source>
        <dbReference type="ARBA" id="ARBA00001832"/>
    </source>
</evidence>
<evidence type="ECO:0000256" key="11">
    <source>
        <dbReference type="ARBA" id="ARBA00073968"/>
    </source>
</evidence>
<keyword evidence="8" id="KW-0539">Nucleus</keyword>
<evidence type="ECO:0000259" key="17">
    <source>
        <dbReference type="Pfam" id="PF01416"/>
    </source>
</evidence>
<dbReference type="AlphaFoldDB" id="A0A2S5BBV1"/>
<keyword evidence="19" id="KW-1185">Reference proteome</keyword>
<dbReference type="InterPro" id="IPR041708">
    <property type="entry name" value="PUS1/PUS2-like"/>
</dbReference>
<dbReference type="CDD" id="cd02568">
    <property type="entry name" value="PseudoU_synth_PUS1_PUS2"/>
    <property type="match status" value="1"/>
</dbReference>
<evidence type="ECO:0000256" key="5">
    <source>
        <dbReference type="ARBA" id="ARBA00022664"/>
    </source>
</evidence>
<dbReference type="GO" id="GO:0031119">
    <property type="term" value="P:tRNA pseudouridine synthesis"/>
    <property type="evidence" value="ECO:0007669"/>
    <property type="project" value="InterPro"/>
</dbReference>
<comment type="caution">
    <text evidence="18">The sequence shown here is derived from an EMBL/GenBank/DDBJ whole genome shotgun (WGS) entry which is preliminary data.</text>
</comment>
<evidence type="ECO:0000256" key="10">
    <source>
        <dbReference type="ARBA" id="ARBA00053072"/>
    </source>
</evidence>
<feature type="compositionally biased region" description="Acidic residues" evidence="16">
    <location>
        <begin position="585"/>
        <end position="596"/>
    </location>
</feature>
<feature type="compositionally biased region" description="Low complexity" evidence="16">
    <location>
        <begin position="33"/>
        <end position="52"/>
    </location>
</feature>
<feature type="compositionally biased region" description="Polar residues" evidence="16">
    <location>
        <begin position="10"/>
        <end position="19"/>
    </location>
</feature>
<evidence type="ECO:0000313" key="19">
    <source>
        <dbReference type="Proteomes" id="UP000237144"/>
    </source>
</evidence>
<proteinExistence type="inferred from homology"/>
<dbReference type="InterPro" id="IPR020094">
    <property type="entry name" value="TruA/RsuA/RluB/E/F_N"/>
</dbReference>
<organism evidence="18 19">
    <name type="scientific">Rhodotorula taiwanensis</name>
    <dbReference type="NCBI Taxonomy" id="741276"/>
    <lineage>
        <taxon>Eukaryota</taxon>
        <taxon>Fungi</taxon>
        <taxon>Dikarya</taxon>
        <taxon>Basidiomycota</taxon>
        <taxon>Pucciniomycotina</taxon>
        <taxon>Microbotryomycetes</taxon>
        <taxon>Sporidiobolales</taxon>
        <taxon>Sporidiobolaceae</taxon>
        <taxon>Rhodotorula</taxon>
    </lineage>
</organism>
<evidence type="ECO:0000256" key="1">
    <source>
        <dbReference type="ARBA" id="ARBA00001166"/>
    </source>
</evidence>
<dbReference type="GO" id="GO:0006397">
    <property type="term" value="P:mRNA processing"/>
    <property type="evidence" value="ECO:0007669"/>
    <property type="project" value="UniProtKB-KW"/>
</dbReference>
<feature type="region of interest" description="Disordered" evidence="16">
    <location>
        <begin position="554"/>
        <end position="596"/>
    </location>
</feature>
<evidence type="ECO:0000256" key="12">
    <source>
        <dbReference type="ARBA" id="ARBA00079072"/>
    </source>
</evidence>
<feature type="region of interest" description="Disordered" evidence="16">
    <location>
        <begin position="1"/>
        <end position="147"/>
    </location>
</feature>
<reference evidence="18 19" key="1">
    <citation type="journal article" date="2018" name="Front. Microbiol.">
        <title>Prospects for Fungal Bioremediation of Acidic Radioactive Waste Sites: Characterization and Genome Sequence of Rhodotorula taiwanensis MD1149.</title>
        <authorList>
            <person name="Tkavc R."/>
            <person name="Matrosova V.Y."/>
            <person name="Grichenko O.E."/>
            <person name="Gostincar C."/>
            <person name="Volpe R.P."/>
            <person name="Klimenkova P."/>
            <person name="Gaidamakova E.K."/>
            <person name="Zhou C.E."/>
            <person name="Stewart B.J."/>
            <person name="Lyman M.G."/>
            <person name="Malfatti S.A."/>
            <person name="Rubinfeld B."/>
            <person name="Courtot M."/>
            <person name="Singh J."/>
            <person name="Dalgard C.L."/>
            <person name="Hamilton T."/>
            <person name="Frey K.G."/>
            <person name="Gunde-Cimerman N."/>
            <person name="Dugan L."/>
            <person name="Daly M.J."/>
        </authorList>
    </citation>
    <scope>NUCLEOTIDE SEQUENCE [LARGE SCALE GENOMIC DNA]</scope>
    <source>
        <strain evidence="18 19">MD1149</strain>
    </source>
</reference>
<dbReference type="InterPro" id="IPR001406">
    <property type="entry name" value="PsdUridine_synth_TruA"/>
</dbReference>
<dbReference type="FunFam" id="3.30.70.580:FF:000002">
    <property type="entry name" value="tRNA pseudouridine synthase"/>
    <property type="match status" value="1"/>
</dbReference>
<feature type="active site" description="Nucleophile" evidence="14">
    <location>
        <position position="212"/>
    </location>
</feature>
<evidence type="ECO:0000256" key="9">
    <source>
        <dbReference type="ARBA" id="ARBA00036943"/>
    </source>
</evidence>
<feature type="compositionally biased region" description="Gly residues" evidence="16">
    <location>
        <begin position="79"/>
        <end position="88"/>
    </location>
</feature>
<dbReference type="GO" id="GO:0005634">
    <property type="term" value="C:nucleus"/>
    <property type="evidence" value="ECO:0007669"/>
    <property type="project" value="UniProtKB-SubCell"/>
</dbReference>
<accession>A0A2S5BBV1</accession>
<evidence type="ECO:0000256" key="3">
    <source>
        <dbReference type="ARBA" id="ARBA00004123"/>
    </source>
</evidence>
<dbReference type="InterPro" id="IPR020097">
    <property type="entry name" value="PsdUridine_synth_TruA_a/b_dom"/>
</dbReference>
<dbReference type="Gene3D" id="3.30.70.580">
    <property type="entry name" value="Pseudouridine synthase I, catalytic domain, N-terminal subdomain"/>
    <property type="match status" value="1"/>
</dbReference>
<keyword evidence="5" id="KW-0507">mRNA processing</keyword>
<dbReference type="GO" id="GO:1990481">
    <property type="term" value="P:mRNA pseudouridine synthesis"/>
    <property type="evidence" value="ECO:0007669"/>
    <property type="project" value="TreeGrafter"/>
</dbReference>
<dbReference type="PANTHER" id="PTHR11142:SF4">
    <property type="entry name" value="PSEUDOURIDYLATE SYNTHASE 1 HOMOLOG"/>
    <property type="match status" value="1"/>
</dbReference>
<feature type="compositionally biased region" description="Basic and acidic residues" evidence="16">
    <location>
        <begin position="108"/>
        <end position="121"/>
    </location>
</feature>
<name>A0A2S5BBV1_9BASI</name>
<evidence type="ECO:0000256" key="4">
    <source>
        <dbReference type="ARBA" id="ARBA00009375"/>
    </source>
</evidence>
<comment type="catalytic activity">
    <reaction evidence="9">
        <text>a uridine in tRNA = a pseudouridine in tRNA</text>
        <dbReference type="Rhea" id="RHEA:54572"/>
        <dbReference type="Rhea" id="RHEA-COMP:13339"/>
        <dbReference type="Rhea" id="RHEA-COMP:13934"/>
        <dbReference type="ChEBI" id="CHEBI:65314"/>
        <dbReference type="ChEBI" id="CHEBI:65315"/>
    </reaction>
</comment>
<dbReference type="FunFam" id="3.30.70.660:FF:000002">
    <property type="entry name" value="tRNA pseudouridine synthase"/>
    <property type="match status" value="1"/>
</dbReference>
<feature type="domain" description="Pseudouridine synthase I TruA alpha/beta" evidence="17">
    <location>
        <begin position="354"/>
        <end position="458"/>
    </location>
</feature>
<dbReference type="Pfam" id="PF01416">
    <property type="entry name" value="PseudoU_synth_1"/>
    <property type="match status" value="1"/>
</dbReference>
<comment type="catalytic activity">
    <reaction evidence="2">
        <text>uridine in snRNA = pseudouridine in snRNA</text>
        <dbReference type="Rhea" id="RHEA:51124"/>
        <dbReference type="Rhea" id="RHEA-COMP:12891"/>
        <dbReference type="Rhea" id="RHEA-COMP:12892"/>
        <dbReference type="ChEBI" id="CHEBI:65314"/>
        <dbReference type="ChEBI" id="CHEBI:65315"/>
    </reaction>
</comment>
<keyword evidence="6" id="KW-0819">tRNA processing</keyword>
<dbReference type="Gene3D" id="3.30.70.660">
    <property type="entry name" value="Pseudouridine synthase I, catalytic domain, C-terminal subdomain"/>
    <property type="match status" value="1"/>
</dbReference>
<dbReference type="Proteomes" id="UP000237144">
    <property type="component" value="Unassembled WGS sequence"/>
</dbReference>
<comment type="similarity">
    <text evidence="4">Belongs to the tRNA pseudouridine synthase TruA family.</text>
</comment>
<keyword evidence="7" id="KW-0413">Isomerase</keyword>
<evidence type="ECO:0000256" key="14">
    <source>
        <dbReference type="PIRSR" id="PIRSR641708-1"/>
    </source>
</evidence>
<dbReference type="STRING" id="741276.A0A2S5BBV1"/>
<dbReference type="EMBL" id="PJQD01000026">
    <property type="protein sequence ID" value="POY74238.1"/>
    <property type="molecule type" value="Genomic_DNA"/>
</dbReference>
<gene>
    <name evidence="18" type="ORF">BMF94_2676</name>
</gene>
<evidence type="ECO:0000256" key="13">
    <source>
        <dbReference type="ARBA" id="ARBA00080858"/>
    </source>
</evidence>
<evidence type="ECO:0000256" key="6">
    <source>
        <dbReference type="ARBA" id="ARBA00022694"/>
    </source>
</evidence>
<protein>
    <recommendedName>
        <fullName evidence="11">tRNA pseudouridine synthase 1</fullName>
    </recommendedName>
    <alternativeName>
        <fullName evidence="12">tRNA pseudouridylate synthase 1</fullName>
    </alternativeName>
    <alternativeName>
        <fullName evidence="13">tRNA-uridine isomerase 1</fullName>
    </alternativeName>
</protein>
<evidence type="ECO:0000256" key="15">
    <source>
        <dbReference type="PIRSR" id="PIRSR641708-2"/>
    </source>
</evidence>
<feature type="compositionally biased region" description="Low complexity" evidence="16">
    <location>
        <begin position="122"/>
        <end position="141"/>
    </location>
</feature>
<dbReference type="InterPro" id="IPR020095">
    <property type="entry name" value="PsdUridine_synth_TruA_C"/>
</dbReference>
<comment type="function">
    <text evidence="10">Formation of pseudouridine at positions 27 and 28 in the anticodon stem and loop of transfer RNAs; at positions 34 and 36 of intron-containing precursor tRNA(Ile) and at position 35 in the intron-containing tRNA(Tyr). Catalyzes pseudouridylation at position 44 in U2 snRNA. Also catalyzes pseudouridylation of mRNAs.</text>
</comment>
<feature type="compositionally biased region" description="Basic and acidic residues" evidence="16">
    <location>
        <begin position="20"/>
        <end position="31"/>
    </location>
</feature>
<dbReference type="PANTHER" id="PTHR11142">
    <property type="entry name" value="PSEUDOURIDYLATE SYNTHASE"/>
    <property type="match status" value="1"/>
</dbReference>
<feature type="compositionally biased region" description="Basic and acidic residues" evidence="16">
    <location>
        <begin position="89"/>
        <end position="99"/>
    </location>
</feature>
<dbReference type="OrthoDB" id="10256309at2759"/>